<protein>
    <submittedName>
        <fullName evidence="1">Uncharacterized protein</fullName>
    </submittedName>
</protein>
<sequence>MIRYKERKDNNDIIHRPAPFDVPPQIYAGFNIVSMTN</sequence>
<dbReference type="EMBL" id="LNQE01001503">
    <property type="protein sequence ID" value="KUG16352.1"/>
    <property type="molecule type" value="Genomic_DNA"/>
</dbReference>
<evidence type="ECO:0000313" key="1">
    <source>
        <dbReference type="EMBL" id="KUG16352.1"/>
    </source>
</evidence>
<accession>A0A0W8F627</accession>
<gene>
    <name evidence="1" type="ORF">ASZ90_014026</name>
</gene>
<name>A0A0W8F627_9ZZZZ</name>
<reference evidence="1" key="1">
    <citation type="journal article" date="2015" name="Proc. Natl. Acad. Sci. U.S.A.">
        <title>Networks of energetic and metabolic interactions define dynamics in microbial communities.</title>
        <authorList>
            <person name="Embree M."/>
            <person name="Liu J.K."/>
            <person name="Al-Bassam M.M."/>
            <person name="Zengler K."/>
        </authorList>
    </citation>
    <scope>NUCLEOTIDE SEQUENCE</scope>
</reference>
<dbReference type="AlphaFoldDB" id="A0A0W8F627"/>
<organism evidence="1">
    <name type="scientific">hydrocarbon metagenome</name>
    <dbReference type="NCBI Taxonomy" id="938273"/>
    <lineage>
        <taxon>unclassified sequences</taxon>
        <taxon>metagenomes</taxon>
        <taxon>ecological metagenomes</taxon>
    </lineage>
</organism>
<proteinExistence type="predicted"/>
<comment type="caution">
    <text evidence="1">The sequence shown here is derived from an EMBL/GenBank/DDBJ whole genome shotgun (WGS) entry which is preliminary data.</text>
</comment>